<evidence type="ECO:0000313" key="3">
    <source>
        <dbReference type="Proteomes" id="UP000033649"/>
    </source>
</evidence>
<dbReference type="Proteomes" id="UP000033649">
    <property type="component" value="Unassembled WGS sequence"/>
</dbReference>
<dbReference type="OrthoDB" id="935695at2"/>
<comment type="caution">
    <text evidence="2">The sequence shown here is derived from an EMBL/GenBank/DDBJ whole genome shotgun (WGS) entry which is preliminary data.</text>
</comment>
<feature type="signal peptide" evidence="1">
    <location>
        <begin position="1"/>
        <end position="21"/>
    </location>
</feature>
<organism evidence="2 3">
    <name type="scientific">Devosia chinhatensis</name>
    <dbReference type="NCBI Taxonomy" id="429727"/>
    <lineage>
        <taxon>Bacteria</taxon>
        <taxon>Pseudomonadati</taxon>
        <taxon>Pseudomonadota</taxon>
        <taxon>Alphaproteobacteria</taxon>
        <taxon>Hyphomicrobiales</taxon>
        <taxon>Devosiaceae</taxon>
        <taxon>Devosia</taxon>
    </lineage>
</organism>
<dbReference type="RefSeq" id="WP_046103872.1">
    <property type="nucleotide sequence ID" value="NZ_JZEY01000054.1"/>
</dbReference>
<accession>A0A0F5FLV6</accession>
<dbReference type="AlphaFoldDB" id="A0A0F5FLV6"/>
<evidence type="ECO:0000313" key="2">
    <source>
        <dbReference type="EMBL" id="KKB09182.1"/>
    </source>
</evidence>
<dbReference type="PATRIC" id="fig|429727.3.peg.848"/>
<protein>
    <recommendedName>
        <fullName evidence="4">Metallopeptidase</fullName>
    </recommendedName>
</protein>
<reference evidence="2 3" key="1">
    <citation type="submission" date="2015-03" db="EMBL/GenBank/DDBJ databases">
        <authorList>
            <person name="Hassan Y."/>
            <person name="Lepp D."/>
            <person name="Li X.-Z."/>
            <person name="Zhou T."/>
        </authorList>
    </citation>
    <scope>NUCLEOTIDE SEQUENCE [LARGE SCALE GENOMIC DNA]</scope>
    <source>
        <strain evidence="2 3">IPL18</strain>
    </source>
</reference>
<sequence>MRRLFLIVTALMLALAGPAQADPLAGLSKSERADTLRFAVNNSLFTLYHEVGHLLIDRLKLPLLGREEDAADNMATWMLLQKRTPDANQALEDAASGWMISGKIYGDAYDDEDYAAGYTPDRHRSMQIVCLMVGADGPAFRPVANSYSMQADRQRSCHFDYEVLDRSMRALLDNPGTGTQVDVRYHNGGQRLRTAERIFRSSGIFDSVAEEVRRGYRMEGRVKFTARRCGEPNAFYDPETVEVIFCYELVQDFLQMYVDELPEISRK</sequence>
<name>A0A0F5FLV6_9HYPH</name>
<dbReference type="EMBL" id="JZEY01000054">
    <property type="protein sequence ID" value="KKB09182.1"/>
    <property type="molecule type" value="Genomic_DNA"/>
</dbReference>
<feature type="chain" id="PRO_5002486508" description="Metallopeptidase" evidence="1">
    <location>
        <begin position="22"/>
        <end position="267"/>
    </location>
</feature>
<evidence type="ECO:0008006" key="4">
    <source>
        <dbReference type="Google" id="ProtNLM"/>
    </source>
</evidence>
<dbReference type="STRING" id="429727.VE26_04085"/>
<dbReference type="InterPro" id="IPR025644">
    <property type="entry name" value="DUF4344"/>
</dbReference>
<dbReference type="Pfam" id="PF14247">
    <property type="entry name" value="DUF4344"/>
    <property type="match status" value="2"/>
</dbReference>
<proteinExistence type="predicted"/>
<gene>
    <name evidence="2" type="ORF">VE26_04085</name>
</gene>
<keyword evidence="1" id="KW-0732">Signal</keyword>
<evidence type="ECO:0000256" key="1">
    <source>
        <dbReference type="SAM" id="SignalP"/>
    </source>
</evidence>
<keyword evidence="3" id="KW-1185">Reference proteome</keyword>